<proteinExistence type="predicted"/>
<dbReference type="InterPro" id="IPR002575">
    <property type="entry name" value="Aminoglycoside_PTrfase"/>
</dbReference>
<dbReference type="EMBL" id="CP009920">
    <property type="protein sequence ID" value="AJI24101.1"/>
    <property type="molecule type" value="Genomic_DNA"/>
</dbReference>
<dbReference type="PANTHER" id="PTHR47829">
    <property type="entry name" value="HYDROLASE, PUTATIVE (AFU_ORTHOLOGUE AFUA_1G12880)-RELATED"/>
    <property type="match status" value="1"/>
</dbReference>
<dbReference type="SUPFAM" id="SSF56112">
    <property type="entry name" value="Protein kinase-like (PK-like)"/>
    <property type="match status" value="1"/>
</dbReference>
<keyword evidence="2" id="KW-0808">Transferase</keyword>
<dbReference type="InterPro" id="IPR011009">
    <property type="entry name" value="Kinase-like_dom_sf"/>
</dbReference>
<dbReference type="GeneID" id="93642724"/>
<organism evidence="2 3">
    <name type="scientific">Priestia megaterium (strain ATCC 14581 / DSM 32 / CCUG 1817 / JCM 2506 / NBRC 15308 / NCIMB 9376 / NCTC 10342 / NRRL B-14308 / VKM B-512 / Ford 19)</name>
    <name type="common">Bacillus megaterium</name>
    <dbReference type="NCBI Taxonomy" id="1348623"/>
    <lineage>
        <taxon>Bacteria</taxon>
        <taxon>Bacillati</taxon>
        <taxon>Bacillota</taxon>
        <taxon>Bacilli</taxon>
        <taxon>Bacillales</taxon>
        <taxon>Bacillaceae</taxon>
        <taxon>Priestia</taxon>
    </lineage>
</organism>
<dbReference type="Gene3D" id="3.90.1200.10">
    <property type="match status" value="1"/>
</dbReference>
<protein>
    <submittedName>
        <fullName evidence="2">Phosphotransferase enzyme family protein</fullName>
    </submittedName>
</protein>
<reference evidence="2 3" key="1">
    <citation type="journal article" date="2015" name="Genome Announc.">
        <title>Complete genome sequences for 35 biothreat assay-relevant bacillus species.</title>
        <authorList>
            <person name="Johnson S.L."/>
            <person name="Daligault H.E."/>
            <person name="Davenport K.W."/>
            <person name="Jaissle J."/>
            <person name="Frey K.G."/>
            <person name="Ladner J.T."/>
            <person name="Broomall S.M."/>
            <person name="Bishop-Lilly K.A."/>
            <person name="Bruce D.C."/>
            <person name="Gibbons H.S."/>
            <person name="Coyne S.R."/>
            <person name="Lo C.C."/>
            <person name="Meincke L."/>
            <person name="Munk A.C."/>
            <person name="Koroleva G.I."/>
            <person name="Rosenzweig C.N."/>
            <person name="Palacios G.F."/>
            <person name="Redden C.L."/>
            <person name="Minogue T.D."/>
            <person name="Chain P.S."/>
        </authorList>
    </citation>
    <scope>NUCLEOTIDE SEQUENCE [LARGE SCALE GENOMIC DNA]</scope>
    <source>
        <strain evidence="3">ATCC 14581 / DSM 32 / JCM 2506 / NBRC 15308 / NCIMB 9376 / NCTC 10342 / NRRL B-14308 / VKM B-512</strain>
    </source>
</reference>
<dbReference type="InterPro" id="IPR041726">
    <property type="entry name" value="ACAD10_11_N"/>
</dbReference>
<accession>A0A0B6AKQ2</accession>
<evidence type="ECO:0000313" key="3">
    <source>
        <dbReference type="Proteomes" id="UP000031829"/>
    </source>
</evidence>
<dbReference type="KEGG" id="bmeg:BG04_4733"/>
<dbReference type="RefSeq" id="WP_034652072.1">
    <property type="nucleotide sequence ID" value="NZ_BCVB01000004.1"/>
</dbReference>
<dbReference type="Pfam" id="PF01636">
    <property type="entry name" value="APH"/>
    <property type="match status" value="1"/>
</dbReference>
<evidence type="ECO:0000313" key="2">
    <source>
        <dbReference type="EMBL" id="AJI24101.1"/>
    </source>
</evidence>
<dbReference type="AlphaFoldDB" id="A0A0B6AKQ2"/>
<dbReference type="GO" id="GO:0016740">
    <property type="term" value="F:transferase activity"/>
    <property type="evidence" value="ECO:0007669"/>
    <property type="project" value="UniProtKB-KW"/>
</dbReference>
<evidence type="ECO:0000259" key="1">
    <source>
        <dbReference type="Pfam" id="PF01636"/>
    </source>
</evidence>
<dbReference type="Proteomes" id="UP000031829">
    <property type="component" value="Chromosome"/>
</dbReference>
<dbReference type="PANTHER" id="PTHR47829:SF1">
    <property type="entry name" value="HAD FAMILY PHOSPHATASE"/>
    <property type="match status" value="1"/>
</dbReference>
<dbReference type="HOGENOM" id="CLU_007526_0_0_9"/>
<name>A0A0B6AKQ2_PRIM2</name>
<dbReference type="InterPro" id="IPR052898">
    <property type="entry name" value="ACAD10-like"/>
</dbReference>
<dbReference type="CDD" id="cd05154">
    <property type="entry name" value="ACAD10_11_N-like"/>
    <property type="match status" value="1"/>
</dbReference>
<sequence length="352" mass="40512">MSQIIPVRKGEELNTEKLHQFLRVSIPDLPKEPLLIKQFGSGASNLTYALSVGEWEAVLRRPPFGPVAPKAHDMQREYKILSVLSKSFPLAPRPYVFCEDETVVGKSFFLMERKHGVLIDTAFPEDVKGTDELCRCISEQMVDVLAQLHDVPYKGTLLEKISKPEGFLERQVYGWIHRYEKSKTSDIPEVEVLKKWLTTHIPTTQHSTIIHYDYKLNNTLFSPDGNKIVGLFDWEMTTVGDPLADLGVALSYWMEDSDPELLKRGLGNPPVTVQKSFYSRRDFVEAYAKKSGRDVSHIDFYLKFAYFKLAVICQQIYYRYKKGQTNDKRFSQFGDYVKTLIIHALHTERGHI</sequence>
<dbReference type="Gene3D" id="3.30.200.20">
    <property type="entry name" value="Phosphorylase Kinase, domain 1"/>
    <property type="match status" value="1"/>
</dbReference>
<feature type="domain" description="Aminoglycoside phosphotransferase" evidence="1">
    <location>
        <begin position="36"/>
        <end position="264"/>
    </location>
</feature>
<gene>
    <name evidence="2" type="ORF">BG04_4733</name>
</gene>